<keyword evidence="4" id="KW-1003">Cell membrane</keyword>
<keyword evidence="9" id="KW-0677">Repeat</keyword>
<evidence type="ECO:0000256" key="4">
    <source>
        <dbReference type="ARBA" id="ARBA00022475"/>
    </source>
</evidence>
<dbReference type="InterPro" id="IPR013655">
    <property type="entry name" value="PAS_fold_3"/>
</dbReference>
<keyword evidence="7" id="KW-0808">Transferase</keyword>
<keyword evidence="13" id="KW-0472">Membrane</keyword>
<dbReference type="InterPro" id="IPR000014">
    <property type="entry name" value="PAS"/>
</dbReference>
<feature type="domain" description="PAS" evidence="15">
    <location>
        <begin position="101"/>
        <end position="148"/>
    </location>
</feature>
<name>A0A645E9S5_9ZZZZ</name>
<feature type="domain" description="PAC" evidence="16">
    <location>
        <begin position="1"/>
        <end position="50"/>
    </location>
</feature>
<dbReference type="GO" id="GO:0000166">
    <property type="term" value="F:nucleotide binding"/>
    <property type="evidence" value="ECO:0007669"/>
    <property type="project" value="UniProtKB-KW"/>
</dbReference>
<dbReference type="FunFam" id="3.30.450.20:FF:000088">
    <property type="entry name" value="Sensory transduction histidine kinase"/>
    <property type="match status" value="1"/>
</dbReference>
<dbReference type="Pfam" id="PF08447">
    <property type="entry name" value="PAS_3"/>
    <property type="match status" value="1"/>
</dbReference>
<comment type="subcellular location">
    <subcellularLocation>
        <location evidence="2">Cell inner membrane</location>
        <topology evidence="2">Multi-pass membrane protein</topology>
    </subcellularLocation>
</comment>
<dbReference type="AlphaFoldDB" id="A0A645E9S5"/>
<evidence type="ECO:0000256" key="11">
    <source>
        <dbReference type="ARBA" id="ARBA00022777"/>
    </source>
</evidence>
<dbReference type="EC" id="2.7.13.3" evidence="3"/>
<keyword evidence="11" id="KW-0418">Kinase</keyword>
<protein>
    <recommendedName>
        <fullName evidence="3">histidine kinase</fullName>
        <ecNumber evidence="3">2.7.13.3</ecNumber>
    </recommendedName>
</protein>
<keyword evidence="6" id="KW-0597">Phosphoprotein</keyword>
<evidence type="ECO:0000256" key="2">
    <source>
        <dbReference type="ARBA" id="ARBA00004429"/>
    </source>
</evidence>
<sequence length="345" mass="40770">MFVFRHRLAGGDVRWVEVYSSPVTIQGQPILFSIIHDITERKRAEEALKEAYNSLEEKVKERTAELEKAYILLKESEEGLAEAQQMAHLGNWDWIIITNEMYWSDEIYRIFGRTPQEFGATYYGFLDYVYPEDRYYVNNAVKEALKGKTYSVDYRIIMANGEERIVHEQAEVIFDKKNSPVRMKGTVQDITERKQVEDELKRTGEELKKRNKEIVSERQRLYNVLETLPVAIVLLTPDHHITFAKRVFCDKFGEIDEQHCYDFCFGITRPCEFCEAFKVLETGKPHHWEASPIIGKPLCLTEVCWTYMTFLSEMLMVHSRFLRWTLILPREKKQKKPLQKWNRCA</sequence>
<dbReference type="SMART" id="SM00086">
    <property type="entry name" value="PAC"/>
    <property type="match status" value="2"/>
</dbReference>
<evidence type="ECO:0000256" key="12">
    <source>
        <dbReference type="ARBA" id="ARBA00022989"/>
    </source>
</evidence>
<dbReference type="FunFam" id="2.10.70.100:FF:000001">
    <property type="entry name" value="Sensory transduction histidine kinase"/>
    <property type="match status" value="1"/>
</dbReference>
<keyword evidence="8" id="KW-0812">Transmembrane</keyword>
<dbReference type="GO" id="GO:0004673">
    <property type="term" value="F:protein histidine kinase activity"/>
    <property type="evidence" value="ECO:0007669"/>
    <property type="project" value="UniProtKB-EC"/>
</dbReference>
<comment type="catalytic activity">
    <reaction evidence="1">
        <text>ATP + protein L-histidine = ADP + protein N-phospho-L-histidine.</text>
        <dbReference type="EC" id="2.7.13.3"/>
    </reaction>
</comment>
<evidence type="ECO:0000256" key="9">
    <source>
        <dbReference type="ARBA" id="ARBA00022737"/>
    </source>
</evidence>
<dbReference type="NCBIfam" id="TIGR00229">
    <property type="entry name" value="sensory_box"/>
    <property type="match status" value="2"/>
</dbReference>
<accession>A0A645E9S5</accession>
<dbReference type="EMBL" id="VSSQ01044541">
    <property type="protein sequence ID" value="MPM98366.1"/>
    <property type="molecule type" value="Genomic_DNA"/>
</dbReference>
<evidence type="ECO:0000313" key="17">
    <source>
        <dbReference type="EMBL" id="MPM98366.1"/>
    </source>
</evidence>
<evidence type="ECO:0000256" key="3">
    <source>
        <dbReference type="ARBA" id="ARBA00012438"/>
    </source>
</evidence>
<keyword evidence="10" id="KW-0547">Nucleotide-binding</keyword>
<dbReference type="Gene3D" id="2.10.70.100">
    <property type="match status" value="1"/>
</dbReference>
<feature type="coiled-coil region" evidence="14">
    <location>
        <begin position="38"/>
        <end position="65"/>
    </location>
</feature>
<dbReference type="PROSITE" id="PS50112">
    <property type="entry name" value="PAS"/>
    <property type="match status" value="1"/>
</dbReference>
<dbReference type="SUPFAM" id="SSF55785">
    <property type="entry name" value="PYP-like sensor domain (PAS domain)"/>
    <property type="match status" value="3"/>
</dbReference>
<comment type="caution">
    <text evidence="17">The sequence shown here is derived from an EMBL/GenBank/DDBJ whole genome shotgun (WGS) entry which is preliminary data.</text>
</comment>
<keyword evidence="14" id="KW-0175">Coiled coil</keyword>
<proteinExistence type="predicted"/>
<evidence type="ECO:0000256" key="1">
    <source>
        <dbReference type="ARBA" id="ARBA00000085"/>
    </source>
</evidence>
<dbReference type="GO" id="GO:0005886">
    <property type="term" value="C:plasma membrane"/>
    <property type="evidence" value="ECO:0007669"/>
    <property type="project" value="UniProtKB-SubCell"/>
</dbReference>
<evidence type="ECO:0000256" key="10">
    <source>
        <dbReference type="ARBA" id="ARBA00022741"/>
    </source>
</evidence>
<evidence type="ECO:0000259" key="16">
    <source>
        <dbReference type="PROSITE" id="PS50113"/>
    </source>
</evidence>
<dbReference type="Pfam" id="PF13426">
    <property type="entry name" value="PAS_9"/>
    <property type="match status" value="1"/>
</dbReference>
<dbReference type="InterPro" id="IPR001610">
    <property type="entry name" value="PAC"/>
</dbReference>
<dbReference type="PANTHER" id="PTHR43304">
    <property type="entry name" value="PHYTOCHROME-LIKE PROTEIN CPH1"/>
    <property type="match status" value="1"/>
</dbReference>
<keyword evidence="5" id="KW-0997">Cell inner membrane</keyword>
<dbReference type="CDD" id="cd00130">
    <property type="entry name" value="PAS"/>
    <property type="match status" value="1"/>
</dbReference>
<dbReference type="Gene3D" id="3.30.450.20">
    <property type="entry name" value="PAS domain"/>
    <property type="match status" value="3"/>
</dbReference>
<organism evidence="17">
    <name type="scientific">bioreactor metagenome</name>
    <dbReference type="NCBI Taxonomy" id="1076179"/>
    <lineage>
        <taxon>unclassified sequences</taxon>
        <taxon>metagenomes</taxon>
        <taxon>ecological metagenomes</taxon>
    </lineage>
</organism>
<evidence type="ECO:0000256" key="7">
    <source>
        <dbReference type="ARBA" id="ARBA00022679"/>
    </source>
</evidence>
<dbReference type="PROSITE" id="PS50113">
    <property type="entry name" value="PAC"/>
    <property type="match status" value="2"/>
</dbReference>
<feature type="domain" description="PAC" evidence="16">
    <location>
        <begin position="150"/>
        <end position="202"/>
    </location>
</feature>
<evidence type="ECO:0000256" key="5">
    <source>
        <dbReference type="ARBA" id="ARBA00022519"/>
    </source>
</evidence>
<evidence type="ECO:0000259" key="15">
    <source>
        <dbReference type="PROSITE" id="PS50112"/>
    </source>
</evidence>
<evidence type="ECO:0000256" key="13">
    <source>
        <dbReference type="ARBA" id="ARBA00023136"/>
    </source>
</evidence>
<dbReference type="InterPro" id="IPR035965">
    <property type="entry name" value="PAS-like_dom_sf"/>
</dbReference>
<dbReference type="InterPro" id="IPR052162">
    <property type="entry name" value="Sensor_kinase/Photoreceptor"/>
</dbReference>
<dbReference type="InterPro" id="IPR000700">
    <property type="entry name" value="PAS-assoc_C"/>
</dbReference>
<reference evidence="17" key="1">
    <citation type="submission" date="2019-08" db="EMBL/GenBank/DDBJ databases">
        <authorList>
            <person name="Kucharzyk K."/>
            <person name="Murdoch R.W."/>
            <person name="Higgins S."/>
            <person name="Loffler F."/>
        </authorList>
    </citation>
    <scope>NUCLEOTIDE SEQUENCE</scope>
</reference>
<evidence type="ECO:0000256" key="8">
    <source>
        <dbReference type="ARBA" id="ARBA00022692"/>
    </source>
</evidence>
<keyword evidence="12" id="KW-1133">Transmembrane helix</keyword>
<dbReference type="PANTHER" id="PTHR43304:SF1">
    <property type="entry name" value="PAC DOMAIN-CONTAINING PROTEIN"/>
    <property type="match status" value="1"/>
</dbReference>
<evidence type="ECO:0000256" key="6">
    <source>
        <dbReference type="ARBA" id="ARBA00022553"/>
    </source>
</evidence>
<gene>
    <name evidence="17" type="ORF">SDC9_145552</name>
</gene>
<evidence type="ECO:0000256" key="14">
    <source>
        <dbReference type="SAM" id="Coils"/>
    </source>
</evidence>